<evidence type="ECO:0000313" key="2">
    <source>
        <dbReference type="EMBL" id="QSE94204.1"/>
    </source>
</evidence>
<accession>A0A974WAS5</accession>
<dbReference type="EMBL" id="CP070619">
    <property type="protein sequence ID" value="QSE94204.1"/>
    <property type="molecule type" value="Genomic_DNA"/>
</dbReference>
<evidence type="ECO:0008006" key="4">
    <source>
        <dbReference type="Google" id="ProtNLM"/>
    </source>
</evidence>
<evidence type="ECO:0000313" key="3">
    <source>
        <dbReference type="Proteomes" id="UP000662986"/>
    </source>
</evidence>
<keyword evidence="1" id="KW-1133">Transmembrane helix</keyword>
<dbReference type="RefSeq" id="WP_206010636.1">
    <property type="nucleotide sequence ID" value="NZ_CP070619.1"/>
</dbReference>
<evidence type="ECO:0000256" key="1">
    <source>
        <dbReference type="SAM" id="Phobius"/>
    </source>
</evidence>
<dbReference type="Proteomes" id="UP000662986">
    <property type="component" value="Chromosome"/>
</dbReference>
<proteinExistence type="predicted"/>
<protein>
    <recommendedName>
        <fullName evidence="4">Minor tail protein</fullName>
    </recommendedName>
</protein>
<reference evidence="2 3" key="1">
    <citation type="journal article" date="2021" name="Microbiol. Resour. Announc.">
        <title>Complete Genome Sequences of Two Rhodococcus sp. Strains with Large and Linear Chromosomes, Isolated from Apple Rhizosphere.</title>
        <authorList>
            <person name="Benning S."/>
            <person name="Brugnone N."/>
            <person name="Siani R."/>
            <person name="Kublik S."/>
            <person name="Schloter M."/>
            <person name="Rad V."/>
        </authorList>
    </citation>
    <scope>NUCLEOTIDE SEQUENCE [LARGE SCALE GENOMIC DNA]</scope>
    <source>
        <strain evidence="2 3">R79</strain>
    </source>
</reference>
<gene>
    <name evidence="2" type="ORF">JWS13_39205</name>
</gene>
<keyword evidence="1" id="KW-0812">Transmembrane</keyword>
<keyword evidence="3" id="KW-1185">Reference proteome</keyword>
<feature type="transmembrane region" description="Helical" evidence="1">
    <location>
        <begin position="6"/>
        <end position="24"/>
    </location>
</feature>
<sequence length="117" mass="13135">MAGLLDWLDTFGLGAIILALLLWIRNLRKDRAETGKLDAEAAHVIADAAAGLVGPLSERVGRMEQRIDVLEEENARKTKLLDSAIRFIRELLAWIERHVPDHHPPTIPADLESEIER</sequence>
<keyword evidence="1" id="KW-0472">Membrane</keyword>
<reference evidence="2 3" key="2">
    <citation type="journal article" date="2022" name="Arch. Microbiol.">
        <title>Rhodococcus pseudokoreensis sp. nov. isolated from the rhizosphere of young M26 apple rootstocks.</title>
        <authorList>
            <person name="Kampfer P."/>
            <person name="Glaeser S.P."/>
            <person name="Blom J."/>
            <person name="Wolf J."/>
            <person name="Benning S."/>
            <person name="Schloter M."/>
            <person name="Neumann-Schaal M."/>
        </authorList>
    </citation>
    <scope>NUCLEOTIDE SEQUENCE [LARGE SCALE GENOMIC DNA]</scope>
    <source>
        <strain evidence="2 3">R79</strain>
    </source>
</reference>
<name>A0A974WAS5_9NOCA</name>
<organism evidence="2 3">
    <name type="scientific">Rhodococcus pseudokoreensis</name>
    <dbReference type="NCBI Taxonomy" id="2811421"/>
    <lineage>
        <taxon>Bacteria</taxon>
        <taxon>Bacillati</taxon>
        <taxon>Actinomycetota</taxon>
        <taxon>Actinomycetes</taxon>
        <taxon>Mycobacteriales</taxon>
        <taxon>Nocardiaceae</taxon>
        <taxon>Rhodococcus</taxon>
    </lineage>
</organism>